<keyword evidence="1" id="KW-0472">Membrane</keyword>
<feature type="transmembrane region" description="Helical" evidence="1">
    <location>
        <begin position="98"/>
        <end position="122"/>
    </location>
</feature>
<keyword evidence="1" id="KW-0812">Transmembrane</keyword>
<feature type="transmembrane region" description="Helical" evidence="1">
    <location>
        <begin position="134"/>
        <end position="155"/>
    </location>
</feature>
<accession>X1SQ60</accession>
<keyword evidence="1" id="KW-1133">Transmembrane helix</keyword>
<sequence length="163" mass="18029">MIKVAFRLPTNLTIGQQYVAVSPGDVAALESYLPSSSRMLIGLVFAERYAGFEEDCERAELELQKQAGLSPWPELGCFITPDPDGESIVWVSYLSSPVWWVILLAILGTIFILPILGALPFWIIDKMFPGTMELISMVVVLMVVGGIMLVVPKMLKPAKEEEK</sequence>
<evidence type="ECO:0000313" key="2">
    <source>
        <dbReference type="EMBL" id="GAI77460.1"/>
    </source>
</evidence>
<name>X1SQ60_9ZZZZ</name>
<dbReference type="EMBL" id="BARW01009200">
    <property type="protein sequence ID" value="GAI77460.1"/>
    <property type="molecule type" value="Genomic_DNA"/>
</dbReference>
<organism evidence="2">
    <name type="scientific">marine sediment metagenome</name>
    <dbReference type="NCBI Taxonomy" id="412755"/>
    <lineage>
        <taxon>unclassified sequences</taxon>
        <taxon>metagenomes</taxon>
        <taxon>ecological metagenomes</taxon>
    </lineage>
</organism>
<reference evidence="2" key="1">
    <citation type="journal article" date="2014" name="Front. Microbiol.">
        <title>High frequency of phylogenetically diverse reductive dehalogenase-homologous genes in deep subseafloor sedimentary metagenomes.</title>
        <authorList>
            <person name="Kawai M."/>
            <person name="Futagami T."/>
            <person name="Toyoda A."/>
            <person name="Takaki Y."/>
            <person name="Nishi S."/>
            <person name="Hori S."/>
            <person name="Arai W."/>
            <person name="Tsubouchi T."/>
            <person name="Morono Y."/>
            <person name="Uchiyama I."/>
            <person name="Ito T."/>
            <person name="Fujiyama A."/>
            <person name="Inagaki F."/>
            <person name="Takami H."/>
        </authorList>
    </citation>
    <scope>NUCLEOTIDE SEQUENCE</scope>
    <source>
        <strain evidence="2">Expedition CK06-06</strain>
    </source>
</reference>
<dbReference type="AlphaFoldDB" id="X1SQ60"/>
<proteinExistence type="predicted"/>
<evidence type="ECO:0000256" key="1">
    <source>
        <dbReference type="SAM" id="Phobius"/>
    </source>
</evidence>
<comment type="caution">
    <text evidence="2">The sequence shown here is derived from an EMBL/GenBank/DDBJ whole genome shotgun (WGS) entry which is preliminary data.</text>
</comment>
<gene>
    <name evidence="2" type="ORF">S12H4_18592</name>
</gene>
<protein>
    <submittedName>
        <fullName evidence="2">Uncharacterized protein</fullName>
    </submittedName>
</protein>